<gene>
    <name evidence="3" type="ORF">SAMN05216230_103207</name>
</gene>
<dbReference type="InterPro" id="IPR036196">
    <property type="entry name" value="Ptyr_pPase_sf"/>
</dbReference>
<dbReference type="PANTHER" id="PTHR43428">
    <property type="entry name" value="ARSENATE REDUCTASE"/>
    <property type="match status" value="1"/>
</dbReference>
<dbReference type="AlphaFoldDB" id="A0A1H9HDV5"/>
<evidence type="ECO:0000313" key="3">
    <source>
        <dbReference type="EMBL" id="SEQ60474.1"/>
    </source>
</evidence>
<dbReference type="SMART" id="SM00226">
    <property type="entry name" value="LMWPc"/>
    <property type="match status" value="1"/>
</dbReference>
<keyword evidence="1" id="KW-0059">Arsenical resistance</keyword>
<protein>
    <submittedName>
        <fullName evidence="3">Arsenate reductase</fullName>
    </submittedName>
</protein>
<proteinExistence type="predicted"/>
<dbReference type="PANTHER" id="PTHR43428:SF1">
    <property type="entry name" value="ARSENATE REDUCTASE"/>
    <property type="match status" value="1"/>
</dbReference>
<sequence>MKVLFLCTANSCRSILSEAVFNHLAPAGMKAYSAGSQPKGEVHPLSITALQRAGISTEGLSSKSSDAHAELAPDFVITVCDKAAGEACPVFFGPAVKAHWGLSDPSDLHVSAAELDAAFDNTLEQIKRRLKAFIALPFDQMDAAQLKVELARIGTL</sequence>
<reference evidence="3 4" key="1">
    <citation type="submission" date="2016-10" db="EMBL/GenBank/DDBJ databases">
        <authorList>
            <person name="de Groot N.N."/>
        </authorList>
    </citation>
    <scope>NUCLEOTIDE SEQUENCE [LARGE SCALE GENOMIC DNA]</scope>
    <source>
        <strain evidence="3 4">LMG 27941</strain>
    </source>
</reference>
<dbReference type="InterPro" id="IPR023485">
    <property type="entry name" value="Ptyr_pPase"/>
</dbReference>
<organism evidence="3 4">
    <name type="scientific">Pseudomonas soli</name>
    <dbReference type="NCBI Taxonomy" id="1306993"/>
    <lineage>
        <taxon>Bacteria</taxon>
        <taxon>Pseudomonadati</taxon>
        <taxon>Pseudomonadota</taxon>
        <taxon>Gammaproteobacteria</taxon>
        <taxon>Pseudomonadales</taxon>
        <taxon>Pseudomonadaceae</taxon>
        <taxon>Pseudomonas</taxon>
    </lineage>
</organism>
<dbReference type="SUPFAM" id="SSF52788">
    <property type="entry name" value="Phosphotyrosine protein phosphatases I"/>
    <property type="match status" value="1"/>
</dbReference>
<feature type="domain" description="Phosphotyrosine protein phosphatase I" evidence="2">
    <location>
        <begin position="1"/>
        <end position="136"/>
    </location>
</feature>
<dbReference type="EMBL" id="FOEQ01000003">
    <property type="protein sequence ID" value="SEQ60474.1"/>
    <property type="molecule type" value="Genomic_DNA"/>
</dbReference>
<dbReference type="GO" id="GO:0046685">
    <property type="term" value="P:response to arsenic-containing substance"/>
    <property type="evidence" value="ECO:0007669"/>
    <property type="project" value="UniProtKB-KW"/>
</dbReference>
<dbReference type="CDD" id="cd16345">
    <property type="entry name" value="LMWP_ArsC"/>
    <property type="match status" value="1"/>
</dbReference>
<evidence type="ECO:0000313" key="4">
    <source>
        <dbReference type="Proteomes" id="UP000199221"/>
    </source>
</evidence>
<name>A0A1H9HDV5_9PSED</name>
<accession>A0A1H9HDV5</accession>
<dbReference type="Proteomes" id="UP000199221">
    <property type="component" value="Unassembled WGS sequence"/>
</dbReference>
<dbReference type="RefSeq" id="WP_094010868.1">
    <property type="nucleotide sequence ID" value="NZ_FOEQ01000003.1"/>
</dbReference>
<evidence type="ECO:0000256" key="1">
    <source>
        <dbReference type="ARBA" id="ARBA00022849"/>
    </source>
</evidence>
<dbReference type="Pfam" id="PF01451">
    <property type="entry name" value="LMWPc"/>
    <property type="match status" value="1"/>
</dbReference>
<dbReference type="Gene3D" id="3.40.50.2300">
    <property type="match status" value="1"/>
</dbReference>
<evidence type="ECO:0000259" key="2">
    <source>
        <dbReference type="SMART" id="SM00226"/>
    </source>
</evidence>